<accession>A0A7C1CXE5</accession>
<organism evidence="1">
    <name type="scientific">Mesotoga infera</name>
    <dbReference type="NCBI Taxonomy" id="1236046"/>
    <lineage>
        <taxon>Bacteria</taxon>
        <taxon>Thermotogati</taxon>
        <taxon>Thermotogota</taxon>
        <taxon>Thermotogae</taxon>
        <taxon>Kosmotogales</taxon>
        <taxon>Kosmotogaceae</taxon>
        <taxon>Mesotoga</taxon>
    </lineage>
</organism>
<dbReference type="AlphaFoldDB" id="A0A7C1CXE5"/>
<sequence length="44" mass="5271">MQQVGMCLSRMYKLDQKDSLMRMANPNSFHCSIRVAHFLWINLR</sequence>
<dbReference type="Proteomes" id="UP000886198">
    <property type="component" value="Unassembled WGS sequence"/>
</dbReference>
<protein>
    <submittedName>
        <fullName evidence="1">Uncharacterized protein</fullName>
    </submittedName>
</protein>
<evidence type="ECO:0000313" key="1">
    <source>
        <dbReference type="EMBL" id="HDP78629.1"/>
    </source>
</evidence>
<proteinExistence type="predicted"/>
<comment type="caution">
    <text evidence="1">The sequence shown here is derived from an EMBL/GenBank/DDBJ whole genome shotgun (WGS) entry which is preliminary data.</text>
</comment>
<name>A0A7C1CXE5_9BACT</name>
<gene>
    <name evidence="1" type="ORF">ENN47_10715</name>
</gene>
<dbReference type="EMBL" id="DSBT01000330">
    <property type="protein sequence ID" value="HDP78629.1"/>
    <property type="molecule type" value="Genomic_DNA"/>
</dbReference>
<reference evidence="1" key="1">
    <citation type="journal article" date="2020" name="mSystems">
        <title>Genome- and Community-Level Interaction Insights into Carbon Utilization and Element Cycling Functions of Hydrothermarchaeota in Hydrothermal Sediment.</title>
        <authorList>
            <person name="Zhou Z."/>
            <person name="Liu Y."/>
            <person name="Xu W."/>
            <person name="Pan J."/>
            <person name="Luo Z.H."/>
            <person name="Li M."/>
        </authorList>
    </citation>
    <scope>NUCLEOTIDE SEQUENCE [LARGE SCALE GENOMIC DNA]</scope>
    <source>
        <strain evidence="1">SpSt-1179</strain>
    </source>
</reference>